<reference evidence="8" key="2">
    <citation type="journal article" date="2023" name="Science">
        <title>Genomic signatures of disease resistance in endangered staghorn corals.</title>
        <authorList>
            <person name="Vollmer S.V."/>
            <person name="Selwyn J.D."/>
            <person name="Despard B.A."/>
            <person name="Roesel C.L."/>
        </authorList>
    </citation>
    <scope>NUCLEOTIDE SEQUENCE</scope>
    <source>
        <strain evidence="8">K2</strain>
    </source>
</reference>
<comment type="similarity">
    <text evidence="2">Belongs to the TRM6/GCD10 family.</text>
</comment>
<dbReference type="EMBL" id="JARQWQ010000031">
    <property type="protein sequence ID" value="KAK2561975.1"/>
    <property type="molecule type" value="Genomic_DNA"/>
</dbReference>
<dbReference type="AlphaFoldDB" id="A0AAD9QIM0"/>
<keyword evidence="9" id="KW-1185">Reference proteome</keyword>
<evidence type="ECO:0000256" key="4">
    <source>
        <dbReference type="ARBA" id="ARBA00022694"/>
    </source>
</evidence>
<feature type="compositionally biased region" description="Polar residues" evidence="7">
    <location>
        <begin position="388"/>
        <end position="398"/>
    </location>
</feature>
<dbReference type="GO" id="GO:0031515">
    <property type="term" value="C:tRNA (m1A) methyltransferase complex"/>
    <property type="evidence" value="ECO:0007669"/>
    <property type="project" value="InterPro"/>
</dbReference>
<proteinExistence type="inferred from homology"/>
<evidence type="ECO:0000313" key="9">
    <source>
        <dbReference type="Proteomes" id="UP001249851"/>
    </source>
</evidence>
<name>A0AAD9QIM0_ACRCE</name>
<dbReference type="GO" id="GO:0030488">
    <property type="term" value="P:tRNA methylation"/>
    <property type="evidence" value="ECO:0007669"/>
    <property type="project" value="InterPro"/>
</dbReference>
<gene>
    <name evidence="8" type="ORF">P5673_015402</name>
</gene>
<sequence length="416" mass="46423">MISEGEYVILKKENVIKAVEVRKGRREVFEKQHFSLDNAIGCPLGSLFEVKGSKLCPLEVDEDIDDLLIARDNTEEDKSNQFLQNDGASQKLSRDEIMDLKAQGVSGKDIVEHLVENSSTFKDRTQFSQAKYKKKKMNKHVLRFSILKPTSDLIAQMYYLRGDLRLDSLSQILTLSNVRAGCRTIVVESCQGMVAGALLERMGGHGSLVQIYSGDFPGRQALDYFNFPKRFMDCLCGFPMDKVSTLGQNTDAELNSKLANDVSNGTEQSATTPSETPESNNNSEQEEGTGNSLTDEVHLVIVSRFQPSPIVESLLPRLAPSRPFAVFCQYKAPLMECYVNLREMGTAINIRLTETWWRHYQVLPARTHPEINMNGSGGYLLSGITVDPSETPQNTGTPIPTKKPKLDDNAEDELCQ</sequence>
<dbReference type="GO" id="GO:0005634">
    <property type="term" value="C:nucleus"/>
    <property type="evidence" value="ECO:0007669"/>
    <property type="project" value="UniProtKB-SubCell"/>
</dbReference>
<dbReference type="PANTHER" id="PTHR12945:SF0">
    <property type="entry name" value="TRNA (ADENINE(58)-N(1))-METHYLTRANSFERASE NON-CATALYTIC SUBUNIT TRM6"/>
    <property type="match status" value="1"/>
</dbReference>
<organism evidence="8 9">
    <name type="scientific">Acropora cervicornis</name>
    <name type="common">Staghorn coral</name>
    <dbReference type="NCBI Taxonomy" id="6130"/>
    <lineage>
        <taxon>Eukaryota</taxon>
        <taxon>Metazoa</taxon>
        <taxon>Cnidaria</taxon>
        <taxon>Anthozoa</taxon>
        <taxon>Hexacorallia</taxon>
        <taxon>Scleractinia</taxon>
        <taxon>Astrocoeniina</taxon>
        <taxon>Acroporidae</taxon>
        <taxon>Acropora</taxon>
    </lineage>
</organism>
<feature type="region of interest" description="Disordered" evidence="7">
    <location>
        <begin position="385"/>
        <end position="416"/>
    </location>
</feature>
<dbReference type="Proteomes" id="UP001249851">
    <property type="component" value="Unassembled WGS sequence"/>
</dbReference>
<comment type="subcellular location">
    <subcellularLocation>
        <location evidence="1">Nucleus</location>
    </subcellularLocation>
</comment>
<evidence type="ECO:0000256" key="7">
    <source>
        <dbReference type="SAM" id="MobiDB-lite"/>
    </source>
</evidence>
<reference evidence="8" key="1">
    <citation type="journal article" date="2023" name="G3 (Bethesda)">
        <title>Whole genome assembly and annotation of the endangered Caribbean coral Acropora cervicornis.</title>
        <authorList>
            <person name="Selwyn J.D."/>
            <person name="Vollmer S.V."/>
        </authorList>
    </citation>
    <scope>NUCLEOTIDE SEQUENCE</scope>
    <source>
        <strain evidence="8">K2</strain>
    </source>
</reference>
<accession>A0AAD9QIM0</accession>
<protein>
    <recommendedName>
        <fullName evidence="3">tRNA (adenine(58)-N(1))-methyltransferase non-catalytic subunit TRM6</fullName>
    </recommendedName>
    <alternativeName>
        <fullName evidence="6">tRNA(m1A58)-methyltransferase subunit TRM6</fullName>
    </alternativeName>
</protein>
<evidence type="ECO:0000256" key="3">
    <source>
        <dbReference type="ARBA" id="ARBA00021704"/>
    </source>
</evidence>
<comment type="caution">
    <text evidence="8">The sequence shown here is derived from an EMBL/GenBank/DDBJ whole genome shotgun (WGS) entry which is preliminary data.</text>
</comment>
<evidence type="ECO:0000256" key="1">
    <source>
        <dbReference type="ARBA" id="ARBA00004123"/>
    </source>
</evidence>
<evidence type="ECO:0000256" key="2">
    <source>
        <dbReference type="ARBA" id="ARBA00008320"/>
    </source>
</evidence>
<dbReference type="Pfam" id="PF04189">
    <property type="entry name" value="Gcd10p"/>
    <property type="match status" value="1"/>
</dbReference>
<feature type="region of interest" description="Disordered" evidence="7">
    <location>
        <begin position="259"/>
        <end position="292"/>
    </location>
</feature>
<dbReference type="InterPro" id="IPR017423">
    <property type="entry name" value="TRM6"/>
</dbReference>
<dbReference type="PANTHER" id="PTHR12945">
    <property type="entry name" value="TRANSLATION INITIATION FACTOR EIF3-RELATED"/>
    <property type="match status" value="1"/>
</dbReference>
<keyword evidence="5" id="KW-0539">Nucleus</keyword>
<dbReference type="Gene3D" id="3.40.50.150">
    <property type="entry name" value="Vaccinia Virus protein VP39"/>
    <property type="match status" value="1"/>
</dbReference>
<evidence type="ECO:0000256" key="5">
    <source>
        <dbReference type="ARBA" id="ARBA00023242"/>
    </source>
</evidence>
<evidence type="ECO:0000313" key="8">
    <source>
        <dbReference type="EMBL" id="KAK2561975.1"/>
    </source>
</evidence>
<keyword evidence="4" id="KW-0819">tRNA processing</keyword>
<dbReference type="InterPro" id="IPR029063">
    <property type="entry name" value="SAM-dependent_MTases_sf"/>
</dbReference>
<evidence type="ECO:0000256" key="6">
    <source>
        <dbReference type="ARBA" id="ARBA00032319"/>
    </source>
</evidence>